<reference evidence="5" key="1">
    <citation type="journal article" date="2019" name="Int. J. Syst. Evol. Microbiol.">
        <title>The Global Catalogue of Microorganisms (GCM) 10K type strain sequencing project: providing services to taxonomists for standard genome sequencing and annotation.</title>
        <authorList>
            <consortium name="The Broad Institute Genomics Platform"/>
            <consortium name="The Broad Institute Genome Sequencing Center for Infectious Disease"/>
            <person name="Wu L."/>
            <person name="Ma J."/>
        </authorList>
    </citation>
    <scope>NUCLEOTIDE SEQUENCE [LARGE SCALE GENOMIC DNA]</scope>
    <source>
        <strain evidence="5">CCUG 60527</strain>
    </source>
</reference>
<feature type="domain" description="Rhodanese" evidence="3">
    <location>
        <begin position="169"/>
        <end position="283"/>
    </location>
</feature>
<dbReference type="PANTHER" id="PTHR11364">
    <property type="entry name" value="THIOSULFATE SULFERTANSFERASE"/>
    <property type="match status" value="1"/>
</dbReference>
<dbReference type="EMBL" id="JBHTJR010000050">
    <property type="protein sequence ID" value="MFD0993632.1"/>
    <property type="molecule type" value="Genomic_DNA"/>
</dbReference>
<dbReference type="EC" id="2.8.1.-" evidence="4"/>
<dbReference type="RefSeq" id="WP_386108089.1">
    <property type="nucleotide sequence ID" value="NZ_JBHTJR010000050.1"/>
</dbReference>
<evidence type="ECO:0000313" key="5">
    <source>
        <dbReference type="Proteomes" id="UP001597062"/>
    </source>
</evidence>
<evidence type="ECO:0000256" key="2">
    <source>
        <dbReference type="ARBA" id="ARBA00022737"/>
    </source>
</evidence>
<dbReference type="SUPFAM" id="SSF52821">
    <property type="entry name" value="Rhodanese/Cell cycle control phosphatase"/>
    <property type="match status" value="2"/>
</dbReference>
<evidence type="ECO:0000313" key="4">
    <source>
        <dbReference type="EMBL" id="MFD0993632.1"/>
    </source>
</evidence>
<proteinExistence type="predicted"/>
<name>A0ABW3JW56_9FLAO</name>
<dbReference type="InterPro" id="IPR036873">
    <property type="entry name" value="Rhodanese-like_dom_sf"/>
</dbReference>
<dbReference type="Gene3D" id="3.40.250.10">
    <property type="entry name" value="Rhodanese-like domain"/>
    <property type="match status" value="2"/>
</dbReference>
<dbReference type="PROSITE" id="PS50206">
    <property type="entry name" value="RHODANESE_3"/>
    <property type="match status" value="2"/>
</dbReference>
<feature type="domain" description="Rhodanese" evidence="3">
    <location>
        <begin position="25"/>
        <end position="139"/>
    </location>
</feature>
<dbReference type="InterPro" id="IPR001763">
    <property type="entry name" value="Rhodanese-like_dom"/>
</dbReference>
<dbReference type="CDD" id="cd01448">
    <property type="entry name" value="TST_Repeat_1"/>
    <property type="match status" value="1"/>
</dbReference>
<evidence type="ECO:0000259" key="3">
    <source>
        <dbReference type="PROSITE" id="PS50206"/>
    </source>
</evidence>
<dbReference type="PANTHER" id="PTHR11364:SF27">
    <property type="entry name" value="SULFURTRANSFERASE"/>
    <property type="match status" value="1"/>
</dbReference>
<gene>
    <name evidence="4" type="ORF">ACFQ1U_10485</name>
</gene>
<keyword evidence="1 4" id="KW-0808">Transferase</keyword>
<keyword evidence="5" id="KW-1185">Reference proteome</keyword>
<comment type="caution">
    <text evidence="4">The sequence shown here is derived from an EMBL/GenBank/DDBJ whole genome shotgun (WGS) entry which is preliminary data.</text>
</comment>
<accession>A0ABW3JW56</accession>
<dbReference type="InterPro" id="IPR045078">
    <property type="entry name" value="TST/MPST-like"/>
</dbReference>
<protein>
    <submittedName>
        <fullName evidence="4">Sulfurtransferase</fullName>
        <ecNumber evidence="4">2.8.1.-</ecNumber>
    </submittedName>
</protein>
<dbReference type="SMART" id="SM00450">
    <property type="entry name" value="RHOD"/>
    <property type="match status" value="2"/>
</dbReference>
<dbReference type="GO" id="GO:0016740">
    <property type="term" value="F:transferase activity"/>
    <property type="evidence" value="ECO:0007669"/>
    <property type="project" value="UniProtKB-KW"/>
</dbReference>
<evidence type="ECO:0000256" key="1">
    <source>
        <dbReference type="ARBA" id="ARBA00022679"/>
    </source>
</evidence>
<dbReference type="CDD" id="cd01449">
    <property type="entry name" value="TST_Repeat_2"/>
    <property type="match status" value="1"/>
</dbReference>
<sequence length="285" mass="31681">MKSMVSKLVINTPLVDTNWLNKHIESNNLVILDATLPKATSIDKIKKEHIPNALFFDIKNEFSDLSSQFPNTLLPEKDFEAKVRKLGINNNSAIVVYDAWGLYSAARVWWLFTLCGFKNIAVLDGGLPKWKKDGYPTVSSVNKAKDLGNFTVKYNSNLVAFTADVEKAINESVCIVDARPTDRFSGQKAEPRPGLRSGHIPSSKNIPYTTLLKPDGTLLDKDQLIVIFKTINPQELPYIFTCGSGVTACILALATKVAGLYTEFSIYDGSWTEWGSTDRLPVNKF</sequence>
<dbReference type="Proteomes" id="UP001597062">
    <property type="component" value="Unassembled WGS sequence"/>
</dbReference>
<keyword evidence="2" id="KW-0677">Repeat</keyword>
<dbReference type="Pfam" id="PF00581">
    <property type="entry name" value="Rhodanese"/>
    <property type="match status" value="2"/>
</dbReference>
<organism evidence="4 5">
    <name type="scientific">Tenacibaculum geojense</name>
    <dbReference type="NCBI Taxonomy" id="915352"/>
    <lineage>
        <taxon>Bacteria</taxon>
        <taxon>Pseudomonadati</taxon>
        <taxon>Bacteroidota</taxon>
        <taxon>Flavobacteriia</taxon>
        <taxon>Flavobacteriales</taxon>
        <taxon>Flavobacteriaceae</taxon>
        <taxon>Tenacibaculum</taxon>
    </lineage>
</organism>